<dbReference type="GeneID" id="42306124"/>
<name>A0A0D1WJ80_ANEMI</name>
<keyword evidence="8" id="KW-0406">Ion transport</keyword>
<keyword evidence="4" id="KW-0410">Iron transport</keyword>
<dbReference type="RefSeq" id="WP_043063973.1">
    <property type="nucleotide sequence ID" value="NZ_BJOA01000225.1"/>
</dbReference>
<evidence type="ECO:0000256" key="1">
    <source>
        <dbReference type="ARBA" id="ARBA00004202"/>
    </source>
</evidence>
<dbReference type="PATRIC" id="fig|47500.8.peg.1392"/>
<evidence type="ECO:0000313" key="11">
    <source>
        <dbReference type="EMBL" id="KON96288.1"/>
    </source>
</evidence>
<dbReference type="PROSITE" id="PS50893">
    <property type="entry name" value="ABC_TRANSPORTER_2"/>
    <property type="match status" value="1"/>
</dbReference>
<comment type="subcellular location">
    <subcellularLocation>
        <location evidence="1">Cell membrane</location>
        <topology evidence="1">Peripheral membrane protein</topology>
    </subcellularLocation>
</comment>
<keyword evidence="5" id="KW-0547">Nucleotide-binding</keyword>
<evidence type="ECO:0000256" key="2">
    <source>
        <dbReference type="ARBA" id="ARBA00022448"/>
    </source>
</evidence>
<dbReference type="SUPFAM" id="SSF52540">
    <property type="entry name" value="P-loop containing nucleoside triphosphate hydrolases"/>
    <property type="match status" value="1"/>
</dbReference>
<dbReference type="GO" id="GO:0016887">
    <property type="term" value="F:ATP hydrolysis activity"/>
    <property type="evidence" value="ECO:0007669"/>
    <property type="project" value="InterPro"/>
</dbReference>
<dbReference type="CDD" id="cd03214">
    <property type="entry name" value="ABC_Iron-Siderophores_B12_Hemin"/>
    <property type="match status" value="1"/>
</dbReference>
<evidence type="ECO:0000313" key="14">
    <source>
        <dbReference type="Proteomes" id="UP000182836"/>
    </source>
</evidence>
<dbReference type="InterPro" id="IPR027417">
    <property type="entry name" value="P-loop_NTPase"/>
</dbReference>
<accession>A0A0D1WJ80</accession>
<keyword evidence="3" id="KW-1003">Cell membrane</keyword>
<reference evidence="11 13" key="1">
    <citation type="submission" date="2015-07" db="EMBL/GenBank/DDBJ databases">
        <title>Fjat-14205 dsm 2895.</title>
        <authorList>
            <person name="Liu B."/>
            <person name="Wang J."/>
            <person name="Zhu Y."/>
            <person name="Liu G."/>
            <person name="Chen Q."/>
            <person name="Chen Z."/>
            <person name="Lan J."/>
            <person name="Che J."/>
            <person name="Ge C."/>
            <person name="Shi H."/>
            <person name="Pan Z."/>
            <person name="Liu X."/>
        </authorList>
    </citation>
    <scope>NUCLEOTIDE SEQUENCE [LARGE SCALE GENOMIC DNA]</scope>
    <source>
        <strain evidence="11 13">DSM 2895</strain>
    </source>
</reference>
<evidence type="ECO:0000256" key="4">
    <source>
        <dbReference type="ARBA" id="ARBA00022496"/>
    </source>
</evidence>
<dbReference type="Gene3D" id="3.40.50.300">
    <property type="entry name" value="P-loop containing nucleotide triphosphate hydrolases"/>
    <property type="match status" value="1"/>
</dbReference>
<dbReference type="Pfam" id="PF00005">
    <property type="entry name" value="ABC_tran"/>
    <property type="match status" value="1"/>
</dbReference>
<evidence type="ECO:0000256" key="9">
    <source>
        <dbReference type="ARBA" id="ARBA00023136"/>
    </source>
</evidence>
<evidence type="ECO:0000313" key="13">
    <source>
        <dbReference type="Proteomes" id="UP000037269"/>
    </source>
</evidence>
<dbReference type="PANTHER" id="PTHR42771">
    <property type="entry name" value="IRON(3+)-HYDROXAMATE IMPORT ATP-BINDING PROTEIN FHUC"/>
    <property type="match status" value="1"/>
</dbReference>
<reference evidence="12 14" key="2">
    <citation type="submission" date="2016-10" db="EMBL/GenBank/DDBJ databases">
        <authorList>
            <person name="de Groot N.N."/>
        </authorList>
    </citation>
    <scope>NUCLEOTIDE SEQUENCE [LARGE SCALE GENOMIC DNA]</scope>
    <source>
        <strain evidence="12 14">DSM 2895</strain>
    </source>
</reference>
<dbReference type="GO" id="GO:0005886">
    <property type="term" value="C:plasma membrane"/>
    <property type="evidence" value="ECO:0007669"/>
    <property type="project" value="UniProtKB-SubCell"/>
</dbReference>
<dbReference type="InterPro" id="IPR051535">
    <property type="entry name" value="Siderophore_ABC-ATPase"/>
</dbReference>
<evidence type="ECO:0000259" key="10">
    <source>
        <dbReference type="PROSITE" id="PS50893"/>
    </source>
</evidence>
<dbReference type="AlphaFoldDB" id="A0A0D1WJ80"/>
<dbReference type="FunFam" id="3.40.50.300:FF:000134">
    <property type="entry name" value="Iron-enterobactin ABC transporter ATP-binding protein"/>
    <property type="match status" value="1"/>
</dbReference>
<protein>
    <submittedName>
        <fullName evidence="12">Iron complex transport system ATP-binding protein</fullName>
    </submittedName>
    <submittedName>
        <fullName evidence="11">Iron-dicitrate transporter ATP-binding subunit</fullName>
    </submittedName>
</protein>
<feature type="domain" description="ABC transporter" evidence="10">
    <location>
        <begin position="2"/>
        <end position="238"/>
    </location>
</feature>
<evidence type="ECO:0000256" key="6">
    <source>
        <dbReference type="ARBA" id="ARBA00022840"/>
    </source>
</evidence>
<keyword evidence="13" id="KW-1185">Reference proteome</keyword>
<evidence type="ECO:0000256" key="7">
    <source>
        <dbReference type="ARBA" id="ARBA00023004"/>
    </source>
</evidence>
<dbReference type="InterPro" id="IPR003439">
    <property type="entry name" value="ABC_transporter-like_ATP-bd"/>
</dbReference>
<organism evidence="11 13">
    <name type="scientific">Aneurinibacillus migulanus</name>
    <name type="common">Bacillus migulanus</name>
    <dbReference type="NCBI Taxonomy" id="47500"/>
    <lineage>
        <taxon>Bacteria</taxon>
        <taxon>Bacillati</taxon>
        <taxon>Bacillota</taxon>
        <taxon>Bacilli</taxon>
        <taxon>Bacillales</taxon>
        <taxon>Paenibacillaceae</taxon>
        <taxon>Aneurinibacillus group</taxon>
        <taxon>Aneurinibacillus</taxon>
    </lineage>
</organism>
<dbReference type="InterPro" id="IPR017871">
    <property type="entry name" value="ABC_transporter-like_CS"/>
</dbReference>
<gene>
    <name evidence="11" type="primary">fecE</name>
    <name evidence="11" type="ORF">AF333_13180</name>
    <name evidence="12" type="ORF">SAMN04487909_102306</name>
</gene>
<evidence type="ECO:0000256" key="3">
    <source>
        <dbReference type="ARBA" id="ARBA00022475"/>
    </source>
</evidence>
<proteinExistence type="predicted"/>
<keyword evidence="7" id="KW-0408">Iron</keyword>
<dbReference type="GO" id="GO:0006826">
    <property type="term" value="P:iron ion transport"/>
    <property type="evidence" value="ECO:0007669"/>
    <property type="project" value="UniProtKB-KW"/>
</dbReference>
<sequence length="272" mass="30316">MITTDRLYIGYEDKLIVEQLNMTIPEHQITALVGANGSGKSTILKAMARLLKPKQGAVYLDGRTIHEQKTKEVAKQLAILPQNPIAPEGLTVSELVAYGRFPHQKGFGSLSQKDKEMVMWAIEVTALLEFVNRPVDQLSGGQRQRAWIAMALAQETPILFLDEPTTFLDMAHQMEVLYLLQKLNLEEKRTIVMVVHDLNHASRFAHHIVAIKAGKVMKTGSPVEVMTSEVLQTVFGIKSDIIYDPRSGQPLCLPYGLYTSSEEKYSLQASGI</sequence>
<keyword evidence="6 11" id="KW-0067">ATP-binding</keyword>
<dbReference type="EMBL" id="LGUG01000004">
    <property type="protein sequence ID" value="KON96288.1"/>
    <property type="molecule type" value="Genomic_DNA"/>
</dbReference>
<dbReference type="PROSITE" id="PS00211">
    <property type="entry name" value="ABC_TRANSPORTER_1"/>
    <property type="match status" value="1"/>
</dbReference>
<evidence type="ECO:0000313" key="12">
    <source>
        <dbReference type="EMBL" id="SDI25914.1"/>
    </source>
</evidence>
<dbReference type="SMART" id="SM00382">
    <property type="entry name" value="AAA"/>
    <property type="match status" value="1"/>
</dbReference>
<dbReference type="Proteomes" id="UP000037269">
    <property type="component" value="Unassembled WGS sequence"/>
</dbReference>
<dbReference type="InterPro" id="IPR003593">
    <property type="entry name" value="AAA+_ATPase"/>
</dbReference>
<keyword evidence="2" id="KW-0813">Transport</keyword>
<evidence type="ECO:0000256" key="8">
    <source>
        <dbReference type="ARBA" id="ARBA00023065"/>
    </source>
</evidence>
<dbReference type="STRING" id="47500.AF333_13180"/>
<dbReference type="PANTHER" id="PTHR42771:SF2">
    <property type="entry name" value="IRON(3+)-HYDROXAMATE IMPORT ATP-BINDING PROTEIN FHUC"/>
    <property type="match status" value="1"/>
</dbReference>
<dbReference type="EMBL" id="FNED01000002">
    <property type="protein sequence ID" value="SDI25914.1"/>
    <property type="molecule type" value="Genomic_DNA"/>
</dbReference>
<dbReference type="GO" id="GO:0005524">
    <property type="term" value="F:ATP binding"/>
    <property type="evidence" value="ECO:0007669"/>
    <property type="project" value="UniProtKB-KW"/>
</dbReference>
<evidence type="ECO:0000256" key="5">
    <source>
        <dbReference type="ARBA" id="ARBA00022741"/>
    </source>
</evidence>
<keyword evidence="9" id="KW-0472">Membrane</keyword>
<dbReference type="Proteomes" id="UP000182836">
    <property type="component" value="Unassembled WGS sequence"/>
</dbReference>